<name>A0A9W8E182_9FUNG</name>
<reference evidence="3" key="1">
    <citation type="submission" date="2022-07" db="EMBL/GenBank/DDBJ databases">
        <title>Phylogenomic reconstructions and comparative analyses of Kickxellomycotina fungi.</title>
        <authorList>
            <person name="Reynolds N.K."/>
            <person name="Stajich J.E."/>
            <person name="Barry K."/>
            <person name="Grigoriev I.V."/>
            <person name="Crous P."/>
            <person name="Smith M.E."/>
        </authorList>
    </citation>
    <scope>NUCLEOTIDE SEQUENCE</scope>
    <source>
        <strain evidence="3">RSA 1196</strain>
    </source>
</reference>
<gene>
    <name evidence="3" type="ORF">IWQ62_003880</name>
</gene>
<dbReference type="AlphaFoldDB" id="A0A9W8E182"/>
<sequence length="174" mass="19146">MALILMCVCAALNQKTIRSIPWVMVVRAGIFNLSAFIFTIVAILTIRIQDSSRVQSNEKVTEQGPPSPISTATAVSRNCSNAKVNEWSPPPSEKHDSYLHGPPSSLGTTVILSSTDMGPQSAHSPQPRDWVRRNIMAHPNEPIPPPRQTSHYSNRPSLWSASPPSYISETQYGR</sequence>
<keyword evidence="2" id="KW-0812">Transmembrane</keyword>
<evidence type="ECO:0000256" key="2">
    <source>
        <dbReference type="SAM" id="Phobius"/>
    </source>
</evidence>
<dbReference type="EMBL" id="JANBPY010001144">
    <property type="protein sequence ID" value="KAJ1961408.1"/>
    <property type="molecule type" value="Genomic_DNA"/>
</dbReference>
<accession>A0A9W8E182</accession>
<keyword evidence="4" id="KW-1185">Reference proteome</keyword>
<protein>
    <submittedName>
        <fullName evidence="3">Uncharacterized protein</fullName>
    </submittedName>
</protein>
<organism evidence="3 4">
    <name type="scientific">Dispira parvispora</name>
    <dbReference type="NCBI Taxonomy" id="1520584"/>
    <lineage>
        <taxon>Eukaryota</taxon>
        <taxon>Fungi</taxon>
        <taxon>Fungi incertae sedis</taxon>
        <taxon>Zoopagomycota</taxon>
        <taxon>Kickxellomycotina</taxon>
        <taxon>Dimargaritomycetes</taxon>
        <taxon>Dimargaritales</taxon>
        <taxon>Dimargaritaceae</taxon>
        <taxon>Dispira</taxon>
    </lineage>
</organism>
<dbReference type="Proteomes" id="UP001150925">
    <property type="component" value="Unassembled WGS sequence"/>
</dbReference>
<comment type="caution">
    <text evidence="3">The sequence shown here is derived from an EMBL/GenBank/DDBJ whole genome shotgun (WGS) entry which is preliminary data.</text>
</comment>
<evidence type="ECO:0000313" key="3">
    <source>
        <dbReference type="EMBL" id="KAJ1961408.1"/>
    </source>
</evidence>
<keyword evidence="2" id="KW-0472">Membrane</keyword>
<evidence type="ECO:0000313" key="4">
    <source>
        <dbReference type="Proteomes" id="UP001150925"/>
    </source>
</evidence>
<feature type="transmembrane region" description="Helical" evidence="2">
    <location>
        <begin position="29"/>
        <end position="46"/>
    </location>
</feature>
<feature type="compositionally biased region" description="Polar residues" evidence="1">
    <location>
        <begin position="105"/>
        <end position="124"/>
    </location>
</feature>
<evidence type="ECO:0000256" key="1">
    <source>
        <dbReference type="SAM" id="MobiDB-lite"/>
    </source>
</evidence>
<proteinExistence type="predicted"/>
<feature type="compositionally biased region" description="Polar residues" evidence="1">
    <location>
        <begin position="69"/>
        <end position="83"/>
    </location>
</feature>
<dbReference type="OrthoDB" id="10458880at2759"/>
<feature type="compositionally biased region" description="Polar residues" evidence="1">
    <location>
        <begin position="148"/>
        <end position="174"/>
    </location>
</feature>
<keyword evidence="2" id="KW-1133">Transmembrane helix</keyword>
<feature type="region of interest" description="Disordered" evidence="1">
    <location>
        <begin position="53"/>
        <end position="174"/>
    </location>
</feature>